<protein>
    <recommendedName>
        <fullName evidence="3">Metallo-beta-lactamase domain-containing protein 1</fullName>
    </recommendedName>
    <alternativeName>
        <fullName evidence="4">Endoribonuclease MBLAC1</fullName>
    </alternativeName>
</protein>
<dbReference type="PANTHER" id="PTHR23200:SF48">
    <property type="entry name" value="METALLO-BETA-LACTAMASE DOMAIN-CONTAINING PROTEIN 1"/>
    <property type="match status" value="1"/>
</dbReference>
<comment type="catalytic activity">
    <reaction evidence="5">
        <text>a ribonucleotidyl-ribonucleotide-RNA + H2O = a 3'-end ribonucleotide-RNA + a 5'-end 5'-phospho-ribonucleoside-RNA + H(+)</text>
        <dbReference type="Rhea" id="RHEA:68096"/>
        <dbReference type="Rhea" id="RHEA-COMP:15179"/>
        <dbReference type="Rhea" id="RHEA-COMP:17355"/>
        <dbReference type="Rhea" id="RHEA-COMP:17428"/>
        <dbReference type="ChEBI" id="CHEBI:15377"/>
        <dbReference type="ChEBI" id="CHEBI:15378"/>
        <dbReference type="ChEBI" id="CHEBI:74896"/>
        <dbReference type="ChEBI" id="CHEBI:138282"/>
        <dbReference type="ChEBI" id="CHEBI:173118"/>
    </reaction>
    <physiologicalReaction direction="left-to-right" evidence="5">
        <dbReference type="Rhea" id="RHEA:68097"/>
    </physiologicalReaction>
</comment>
<dbReference type="PANTHER" id="PTHR23200">
    <property type="entry name" value="METALLO-BETA-LACTAMASE DOMAIN-CONTAINING PROTEIN 1"/>
    <property type="match status" value="1"/>
</dbReference>
<keyword evidence="7" id="KW-0732">Signal</keyword>
<dbReference type="InterPro" id="IPR001279">
    <property type="entry name" value="Metallo-B-lactamas"/>
</dbReference>
<keyword evidence="9" id="KW-1185">Reference proteome</keyword>
<accession>A0A0N4ZBJ7</accession>
<organism evidence="9 10">
    <name type="scientific">Parastrongyloides trichosuri</name>
    <name type="common">Possum-specific nematode worm</name>
    <dbReference type="NCBI Taxonomy" id="131310"/>
    <lineage>
        <taxon>Eukaryota</taxon>
        <taxon>Metazoa</taxon>
        <taxon>Ecdysozoa</taxon>
        <taxon>Nematoda</taxon>
        <taxon>Chromadorea</taxon>
        <taxon>Rhabditida</taxon>
        <taxon>Tylenchina</taxon>
        <taxon>Panagrolaimomorpha</taxon>
        <taxon>Strongyloidoidea</taxon>
        <taxon>Strongyloididae</taxon>
        <taxon>Parastrongyloides</taxon>
    </lineage>
</organism>
<comment type="subunit">
    <text evidence="2">Homodimer.</text>
</comment>
<dbReference type="InterPro" id="IPR039344">
    <property type="entry name" value="MBLAC1"/>
</dbReference>
<evidence type="ECO:0000256" key="5">
    <source>
        <dbReference type="ARBA" id="ARBA00044690"/>
    </source>
</evidence>
<evidence type="ECO:0000313" key="9">
    <source>
        <dbReference type="Proteomes" id="UP000038045"/>
    </source>
</evidence>
<evidence type="ECO:0000256" key="7">
    <source>
        <dbReference type="SAM" id="SignalP"/>
    </source>
</evidence>
<evidence type="ECO:0000313" key="10">
    <source>
        <dbReference type="WBParaSite" id="PTRK_0000490800.1"/>
    </source>
</evidence>
<dbReference type="Pfam" id="PF00753">
    <property type="entry name" value="Lactamase_B"/>
    <property type="match status" value="1"/>
</dbReference>
<dbReference type="InterPro" id="IPR036866">
    <property type="entry name" value="RibonucZ/Hydroxyglut_hydro"/>
</dbReference>
<feature type="chain" id="PRO_5005891578" description="Metallo-beta-lactamase domain-containing protein 1" evidence="7">
    <location>
        <begin position="20"/>
        <end position="319"/>
    </location>
</feature>
<dbReference type="GO" id="GO:0005829">
    <property type="term" value="C:cytosol"/>
    <property type="evidence" value="ECO:0007669"/>
    <property type="project" value="UniProtKB-SubCell"/>
</dbReference>
<feature type="signal peptide" evidence="7">
    <location>
        <begin position="1"/>
        <end position="19"/>
    </location>
</feature>
<evidence type="ECO:0000256" key="6">
    <source>
        <dbReference type="ARBA" id="ARBA00045869"/>
    </source>
</evidence>
<evidence type="ECO:0000256" key="1">
    <source>
        <dbReference type="ARBA" id="ARBA00004514"/>
    </source>
</evidence>
<sequence length="319" mass="35577">MNYFVFVIFLSLNITIISSFFVGKYDKNSNPANIMSQSLLKPNMAYIPQAYANLERIKRSTNLPEDIQGFKFNTVYFPMPDPRQGPTEGPTVIPLLYGNFSMNDGDMIKLSTTSVLVLDENSKKTEKCYILIDTGLSLFKNTIAGGLAAHGVKLSDVNRLVLTHTDVDNLGNLNLFPDALIFSGNREIKRASFKINTDEGYEHSEYGLPTIKLCDNTEIMLTPGQSDDGISIIVRNVSGYGDIGIVGNLFVSELDLTKPLLWQQFVKDASQASQWESSREHILCTVDFIAPGYGVMFKIPDTVKTSMKDKCNELKNLRI</sequence>
<evidence type="ECO:0000256" key="4">
    <source>
        <dbReference type="ARBA" id="ARBA00032988"/>
    </source>
</evidence>
<comment type="subcellular location">
    <subcellularLocation>
        <location evidence="1">Cytoplasm</location>
        <location evidence="1">Cytosol</location>
    </subcellularLocation>
</comment>
<reference evidence="10" key="1">
    <citation type="submission" date="2017-02" db="UniProtKB">
        <authorList>
            <consortium name="WormBaseParasite"/>
        </authorList>
    </citation>
    <scope>IDENTIFICATION</scope>
</reference>
<evidence type="ECO:0000256" key="2">
    <source>
        <dbReference type="ARBA" id="ARBA00011738"/>
    </source>
</evidence>
<dbReference type="SUPFAM" id="SSF56281">
    <property type="entry name" value="Metallo-hydrolase/oxidoreductase"/>
    <property type="match status" value="1"/>
</dbReference>
<dbReference type="Proteomes" id="UP000038045">
    <property type="component" value="Unplaced"/>
</dbReference>
<name>A0A0N4ZBJ7_PARTI</name>
<dbReference type="WBParaSite" id="PTRK_0000490800.1">
    <property type="protein sequence ID" value="PTRK_0000490800.1"/>
    <property type="gene ID" value="PTRK_0000490800"/>
</dbReference>
<proteinExistence type="predicted"/>
<comment type="function">
    <text evidence="6">Endoribonuclease that catalyzes the hydrolysis of histone-coding pre-mRNA 3'-end. Involved in histone pre-mRNA processing during the S-phase of the cell cycle, which is required for entering/progressing through S-phase. Cleaves histone pre-mRNA at a major and a minor cleavage site after the 5'-ACCCA-3' and the 5'-ACCCACA-3' sequence, respectively, and located downstream of the stem-loop. May require the presence of the HDE element located at the histone pre-RNA 3'-end to avoid non-specific cleavage.</text>
</comment>
<evidence type="ECO:0000259" key="8">
    <source>
        <dbReference type="Pfam" id="PF00753"/>
    </source>
</evidence>
<dbReference type="AlphaFoldDB" id="A0A0N4ZBJ7"/>
<feature type="domain" description="Metallo-beta-lactamase" evidence="8">
    <location>
        <begin position="125"/>
        <end position="182"/>
    </location>
</feature>
<evidence type="ECO:0000256" key="3">
    <source>
        <dbReference type="ARBA" id="ARBA00014856"/>
    </source>
</evidence>
<dbReference type="Gene3D" id="3.60.15.10">
    <property type="entry name" value="Ribonuclease Z/Hydroxyacylglutathione hydrolase-like"/>
    <property type="match status" value="1"/>
</dbReference>